<organism evidence="1">
    <name type="scientific">bioreactor metagenome</name>
    <dbReference type="NCBI Taxonomy" id="1076179"/>
    <lineage>
        <taxon>unclassified sequences</taxon>
        <taxon>metagenomes</taxon>
        <taxon>ecological metagenomes</taxon>
    </lineage>
</organism>
<dbReference type="EMBL" id="VSSQ01019744">
    <property type="protein sequence ID" value="MPM64044.1"/>
    <property type="molecule type" value="Genomic_DNA"/>
</dbReference>
<reference evidence="1" key="1">
    <citation type="submission" date="2019-08" db="EMBL/GenBank/DDBJ databases">
        <authorList>
            <person name="Kucharzyk K."/>
            <person name="Murdoch R.W."/>
            <person name="Higgins S."/>
            <person name="Loffler F."/>
        </authorList>
    </citation>
    <scope>NUCLEOTIDE SEQUENCE</scope>
</reference>
<evidence type="ECO:0000313" key="1">
    <source>
        <dbReference type="EMBL" id="MPM64044.1"/>
    </source>
</evidence>
<comment type="caution">
    <text evidence="1">The sequence shown here is derived from an EMBL/GenBank/DDBJ whole genome shotgun (WGS) entry which is preliminary data.</text>
</comment>
<gene>
    <name evidence="1" type="ORF">SDC9_110930</name>
</gene>
<protein>
    <submittedName>
        <fullName evidence="1">Uncharacterized protein</fullName>
    </submittedName>
</protein>
<accession>A0A645BQD7</accession>
<proteinExistence type="predicted"/>
<name>A0A645BQD7_9ZZZZ</name>
<dbReference type="AlphaFoldDB" id="A0A645BQD7"/>
<sequence length="212" mass="24851">MPREGIESYDEIKQCQLLDKYNLTDRKVSAITIKGGHIRFNMSALHLLNDVQYVEMLVNPQEKYLLIIPCQKNDVFAIDWCKINSKTGKIESKDIPAKFLSPKLYRLMDWDRNYQYKVQCFFQDFGQDKVLLFFDLTEYVTLVPTSVTLSNGKTLIRNKPYYLANWEDSFGPPLPQIMEKVSRNFMDYYVDGETEDIHELHQSDAKQNGEKP</sequence>